<keyword evidence="5" id="KW-1185">Reference proteome</keyword>
<dbReference type="Proteomes" id="UP000608955">
    <property type="component" value="Unassembled WGS sequence"/>
</dbReference>
<dbReference type="RefSeq" id="WP_190178118.1">
    <property type="nucleotide sequence ID" value="NZ_BMVF01000006.1"/>
</dbReference>
<feature type="transmembrane region" description="Helical" evidence="2">
    <location>
        <begin position="12"/>
        <end position="35"/>
    </location>
</feature>
<dbReference type="EMBL" id="BMVF01000006">
    <property type="protein sequence ID" value="GHD89129.1"/>
    <property type="molecule type" value="Genomic_DNA"/>
</dbReference>
<dbReference type="Gene3D" id="1.20.1260.10">
    <property type="match status" value="1"/>
</dbReference>
<dbReference type="InterPro" id="IPR012347">
    <property type="entry name" value="Ferritin-like"/>
</dbReference>
<feature type="compositionally biased region" description="Pro residues" evidence="1">
    <location>
        <begin position="245"/>
        <end position="262"/>
    </location>
</feature>
<keyword evidence="2" id="KW-0472">Membrane</keyword>
<evidence type="ECO:0000313" key="5">
    <source>
        <dbReference type="Proteomes" id="UP000608955"/>
    </source>
</evidence>
<evidence type="ECO:0000313" key="4">
    <source>
        <dbReference type="EMBL" id="GHD89129.1"/>
    </source>
</evidence>
<protein>
    <recommendedName>
        <fullName evidence="3">DUF4142 domain-containing protein</fullName>
    </recommendedName>
</protein>
<proteinExistence type="predicted"/>
<dbReference type="PANTHER" id="PTHR38593:SF1">
    <property type="entry name" value="BLR2558 PROTEIN"/>
    <property type="match status" value="1"/>
</dbReference>
<sequence>MRPRPPVKGRGILSGTGIILAVLTGTVVALLIPIWSAVHRPAQGADLLSARAVATPYGPLSELDRDFVTKVRLAGLWELPAGQQAEEKGTTDAVRTAGQHLVQGYAFLDQRVRDVAAKLGLDLPNDPSAQQKRWLATLNAARGEDYDREFANILRLAHAKTFTVAAEVRASTQNSLVRALADDAGTTALDHIRALEATGFVDFAALARDLAASGGPAATDSPAATGPMAGPGQVVPVAPSASPAYPLPPAESSPPPQTSRTP</sequence>
<feature type="region of interest" description="Disordered" evidence="1">
    <location>
        <begin position="214"/>
        <end position="262"/>
    </location>
</feature>
<dbReference type="Pfam" id="PF13628">
    <property type="entry name" value="DUF4142"/>
    <property type="match status" value="1"/>
</dbReference>
<dbReference type="PANTHER" id="PTHR38593">
    <property type="entry name" value="BLR2558 PROTEIN"/>
    <property type="match status" value="1"/>
</dbReference>
<keyword evidence="2" id="KW-0812">Transmembrane</keyword>
<accession>A0A918Y3U6</accession>
<feature type="compositionally biased region" description="Low complexity" evidence="1">
    <location>
        <begin position="226"/>
        <end position="244"/>
    </location>
</feature>
<name>A0A918Y3U6_9ACTN</name>
<evidence type="ECO:0000256" key="1">
    <source>
        <dbReference type="SAM" id="MobiDB-lite"/>
    </source>
</evidence>
<evidence type="ECO:0000259" key="3">
    <source>
        <dbReference type="Pfam" id="PF13628"/>
    </source>
</evidence>
<organism evidence="4 5">
    <name type="scientific">Streptomyces naganishii JCM 4654</name>
    <dbReference type="NCBI Taxonomy" id="1306179"/>
    <lineage>
        <taxon>Bacteria</taxon>
        <taxon>Bacillati</taxon>
        <taxon>Actinomycetota</taxon>
        <taxon>Actinomycetes</taxon>
        <taxon>Kitasatosporales</taxon>
        <taxon>Streptomycetaceae</taxon>
        <taxon>Streptomyces</taxon>
    </lineage>
</organism>
<dbReference type="AlphaFoldDB" id="A0A918Y3U6"/>
<evidence type="ECO:0000256" key="2">
    <source>
        <dbReference type="SAM" id="Phobius"/>
    </source>
</evidence>
<feature type="domain" description="DUF4142" evidence="3">
    <location>
        <begin position="64"/>
        <end position="196"/>
    </location>
</feature>
<reference evidence="4" key="1">
    <citation type="journal article" date="2014" name="Int. J. Syst. Evol. Microbiol.">
        <title>Complete genome sequence of Corynebacterium casei LMG S-19264T (=DSM 44701T), isolated from a smear-ripened cheese.</title>
        <authorList>
            <consortium name="US DOE Joint Genome Institute (JGI-PGF)"/>
            <person name="Walter F."/>
            <person name="Albersmeier A."/>
            <person name="Kalinowski J."/>
            <person name="Ruckert C."/>
        </authorList>
    </citation>
    <scope>NUCLEOTIDE SEQUENCE</scope>
    <source>
        <strain evidence="4">JCM 4654</strain>
    </source>
</reference>
<gene>
    <name evidence="4" type="ORF">GCM10010508_28080</name>
</gene>
<dbReference type="InterPro" id="IPR025419">
    <property type="entry name" value="DUF4142"/>
</dbReference>
<keyword evidence="2" id="KW-1133">Transmembrane helix</keyword>
<comment type="caution">
    <text evidence="4">The sequence shown here is derived from an EMBL/GenBank/DDBJ whole genome shotgun (WGS) entry which is preliminary data.</text>
</comment>
<reference evidence="4" key="2">
    <citation type="submission" date="2020-09" db="EMBL/GenBank/DDBJ databases">
        <authorList>
            <person name="Sun Q."/>
            <person name="Ohkuma M."/>
        </authorList>
    </citation>
    <scope>NUCLEOTIDE SEQUENCE</scope>
    <source>
        <strain evidence="4">JCM 4654</strain>
    </source>
</reference>